<reference evidence="4 5" key="1">
    <citation type="journal article" date="2016" name="Nat. Commun.">
        <title>Thousands of microbial genomes shed light on interconnected biogeochemical processes in an aquifer system.</title>
        <authorList>
            <person name="Anantharaman K."/>
            <person name="Brown C.T."/>
            <person name="Hug L.A."/>
            <person name="Sharon I."/>
            <person name="Castelle C.J."/>
            <person name="Probst A.J."/>
            <person name="Thomas B.C."/>
            <person name="Singh A."/>
            <person name="Wilkins M.J."/>
            <person name="Karaoz U."/>
            <person name="Brodie E.L."/>
            <person name="Williams K.H."/>
            <person name="Hubbard S.S."/>
            <person name="Banfield J.F."/>
        </authorList>
    </citation>
    <scope>NUCLEOTIDE SEQUENCE [LARGE SCALE GENOMIC DNA]</scope>
</reference>
<gene>
    <name evidence="4" type="ORF">A2160_03705</name>
</gene>
<dbReference type="PANTHER" id="PTHR43861">
    <property type="entry name" value="TRANS-ACONITATE 2-METHYLTRANSFERASE-RELATED"/>
    <property type="match status" value="1"/>
</dbReference>
<protein>
    <recommendedName>
        <fullName evidence="3">Methyltransferase domain-containing protein</fullName>
    </recommendedName>
</protein>
<dbReference type="AlphaFoldDB" id="A0A1F5E8R2"/>
<dbReference type="PANTHER" id="PTHR43861:SF1">
    <property type="entry name" value="TRANS-ACONITATE 2-METHYLTRANSFERASE"/>
    <property type="match status" value="1"/>
</dbReference>
<evidence type="ECO:0000313" key="4">
    <source>
        <dbReference type="EMBL" id="OGD63753.1"/>
    </source>
</evidence>
<dbReference type="Proteomes" id="UP000177006">
    <property type="component" value="Unassembled WGS sequence"/>
</dbReference>
<dbReference type="EMBL" id="MEZK01000005">
    <property type="protein sequence ID" value="OGD63753.1"/>
    <property type="molecule type" value="Genomic_DNA"/>
</dbReference>
<feature type="domain" description="Methyltransferase" evidence="3">
    <location>
        <begin position="45"/>
        <end position="135"/>
    </location>
</feature>
<dbReference type="Gene3D" id="3.40.50.150">
    <property type="entry name" value="Vaccinia Virus protein VP39"/>
    <property type="match status" value="1"/>
</dbReference>
<dbReference type="Pfam" id="PF13649">
    <property type="entry name" value="Methyltransf_25"/>
    <property type="match status" value="1"/>
</dbReference>
<evidence type="ECO:0000256" key="2">
    <source>
        <dbReference type="ARBA" id="ARBA00022679"/>
    </source>
</evidence>
<dbReference type="InterPro" id="IPR029063">
    <property type="entry name" value="SAM-dependent_MTases_sf"/>
</dbReference>
<evidence type="ECO:0000256" key="1">
    <source>
        <dbReference type="ARBA" id="ARBA00022603"/>
    </source>
</evidence>
<dbReference type="GO" id="GO:0008168">
    <property type="term" value="F:methyltransferase activity"/>
    <property type="evidence" value="ECO:0007669"/>
    <property type="project" value="UniProtKB-KW"/>
</dbReference>
<comment type="caution">
    <text evidence="4">The sequence shown here is derived from an EMBL/GenBank/DDBJ whole genome shotgun (WGS) entry which is preliminary data.</text>
</comment>
<proteinExistence type="predicted"/>
<organism evidence="4 5">
    <name type="scientific">Candidatus Beckwithbacteria bacterium RBG_13_42_9</name>
    <dbReference type="NCBI Taxonomy" id="1797457"/>
    <lineage>
        <taxon>Bacteria</taxon>
        <taxon>Candidatus Beckwithiibacteriota</taxon>
    </lineage>
</organism>
<evidence type="ECO:0000259" key="3">
    <source>
        <dbReference type="Pfam" id="PF13649"/>
    </source>
</evidence>
<dbReference type="GO" id="GO:0032259">
    <property type="term" value="P:methylation"/>
    <property type="evidence" value="ECO:0007669"/>
    <property type="project" value="UniProtKB-KW"/>
</dbReference>
<accession>A0A1F5E8R2</accession>
<dbReference type="InterPro" id="IPR041698">
    <property type="entry name" value="Methyltransf_25"/>
</dbReference>
<keyword evidence="1" id="KW-0489">Methyltransferase</keyword>
<keyword evidence="2" id="KW-0808">Transferase</keyword>
<dbReference type="STRING" id="1797457.A2160_03705"/>
<evidence type="ECO:0000313" key="5">
    <source>
        <dbReference type="Proteomes" id="UP000177006"/>
    </source>
</evidence>
<name>A0A1F5E8R2_9BACT</name>
<dbReference type="SUPFAM" id="SSF53335">
    <property type="entry name" value="S-adenosyl-L-methionine-dependent methyltransferases"/>
    <property type="match status" value="1"/>
</dbReference>
<sequence length="209" mass="24009">MDKNKLSVNTYDKIAQIFADKYFDYDKDLAYIDLFISKLSPKARILDVGCGVGGTIKYFRERGFLIEGIDLSPKTIKVARKKVPQAKFKVMDMRHLDYPENSFDALLSIYSLIHIEPRQISPVLLEFRKVLKEKGLALIIVQGGKEDMVLAEPLNKKLKNYFNFFSKARLNQYLREAGFKVVFQEETSNPDKDCCGEAVIYTFAQKNIS</sequence>
<dbReference type="CDD" id="cd02440">
    <property type="entry name" value="AdoMet_MTases"/>
    <property type="match status" value="1"/>
</dbReference>